<dbReference type="Pfam" id="PF08530">
    <property type="entry name" value="PepX_C"/>
    <property type="match status" value="1"/>
</dbReference>
<dbReference type="SMART" id="SM00939">
    <property type="entry name" value="PepX_C"/>
    <property type="match status" value="1"/>
</dbReference>
<dbReference type="InterPro" id="IPR000383">
    <property type="entry name" value="Xaa-Pro-like_dom"/>
</dbReference>
<reference evidence="3" key="1">
    <citation type="journal article" date="2014" name="Front. Microbiol.">
        <title>High frequency of phylogenetically diverse reductive dehalogenase-homologous genes in deep subseafloor sedimentary metagenomes.</title>
        <authorList>
            <person name="Kawai M."/>
            <person name="Futagami T."/>
            <person name="Toyoda A."/>
            <person name="Takaki Y."/>
            <person name="Nishi S."/>
            <person name="Hori S."/>
            <person name="Arai W."/>
            <person name="Tsubouchi T."/>
            <person name="Morono Y."/>
            <person name="Uchiyama I."/>
            <person name="Ito T."/>
            <person name="Fujiyama A."/>
            <person name="Inagaki F."/>
            <person name="Takami H."/>
        </authorList>
    </citation>
    <scope>NUCLEOTIDE SEQUENCE</scope>
    <source>
        <strain evidence="3">Expedition CK06-06</strain>
    </source>
</reference>
<dbReference type="AlphaFoldDB" id="X1K9S1"/>
<gene>
    <name evidence="3" type="ORF">S06H3_19043</name>
</gene>
<dbReference type="InterPro" id="IPR005674">
    <property type="entry name" value="CocE/Ser_esterase"/>
</dbReference>
<comment type="caution">
    <text evidence="3">The sequence shown here is derived from an EMBL/GenBank/DDBJ whole genome shotgun (WGS) entry which is preliminary data.</text>
</comment>
<dbReference type="SUPFAM" id="SSF49785">
    <property type="entry name" value="Galactose-binding domain-like"/>
    <property type="match status" value="1"/>
</dbReference>
<dbReference type="Pfam" id="PF02129">
    <property type="entry name" value="Peptidase_S15"/>
    <property type="match status" value="1"/>
</dbReference>
<dbReference type="Gene3D" id="2.60.120.260">
    <property type="entry name" value="Galactose-binding domain-like"/>
    <property type="match status" value="1"/>
</dbReference>
<protein>
    <recommendedName>
        <fullName evidence="2">Xaa-Pro dipeptidyl-peptidase C-terminal domain-containing protein</fullName>
    </recommendedName>
</protein>
<dbReference type="EMBL" id="BARV01009702">
    <property type="protein sequence ID" value="GAI03358.1"/>
    <property type="molecule type" value="Genomic_DNA"/>
</dbReference>
<dbReference type="GO" id="GO:0008239">
    <property type="term" value="F:dipeptidyl-peptidase activity"/>
    <property type="evidence" value="ECO:0007669"/>
    <property type="project" value="InterPro"/>
</dbReference>
<organism evidence="3">
    <name type="scientific">marine sediment metagenome</name>
    <dbReference type="NCBI Taxonomy" id="412755"/>
    <lineage>
        <taxon>unclassified sequences</taxon>
        <taxon>metagenomes</taxon>
        <taxon>ecological metagenomes</taxon>
    </lineage>
</organism>
<sequence length="303" mass="35433">PNYDKFWQKRNILPHLKNIKAAVMVVGGWYDREDLFGPLNTYQMIEKQNPDTFNMLVMGPWYHGGWLGSKGSELGDTDFGFATSEYYQKNVDLHFFKHFLKDEESELSLPEALIFETGANRWRRFDQWPPASAEKTSFYFHKGGKLSFNKPNEDSVAYDSYISDPNKPVPHTRDNSRWINNTFYSEDQRFASRRPDVLVYQTDVLEEDVTLAGTIQSNLFVSTTGTDSDWVVKLIDAYPDDLEEKSAQQTLIRTEVFRGRFRESYKKPKPFKPNEVARISFELWDVLHTFKRGHRIMIHVQST</sequence>
<accession>X1K9S1</accession>
<feature type="domain" description="Xaa-Pro dipeptidyl-peptidase C-terminal" evidence="2">
    <location>
        <begin position="93"/>
        <end position="303"/>
    </location>
</feature>
<evidence type="ECO:0000259" key="2">
    <source>
        <dbReference type="SMART" id="SM00939"/>
    </source>
</evidence>
<evidence type="ECO:0000256" key="1">
    <source>
        <dbReference type="ARBA" id="ARBA00022801"/>
    </source>
</evidence>
<keyword evidence="1" id="KW-0378">Hydrolase</keyword>
<dbReference type="SUPFAM" id="SSF53474">
    <property type="entry name" value="alpha/beta-Hydrolases"/>
    <property type="match status" value="1"/>
</dbReference>
<dbReference type="InterPro" id="IPR029058">
    <property type="entry name" value="AB_hydrolase_fold"/>
</dbReference>
<dbReference type="NCBIfam" id="TIGR00976">
    <property type="entry name" value="CocE_NonD"/>
    <property type="match status" value="1"/>
</dbReference>
<dbReference type="InterPro" id="IPR008979">
    <property type="entry name" value="Galactose-bd-like_sf"/>
</dbReference>
<feature type="non-terminal residue" evidence="3">
    <location>
        <position position="1"/>
    </location>
</feature>
<dbReference type="InterPro" id="IPR013736">
    <property type="entry name" value="Xaa-Pro_dipept_C"/>
</dbReference>
<name>X1K9S1_9ZZZZ</name>
<proteinExistence type="predicted"/>
<feature type="non-terminal residue" evidence="3">
    <location>
        <position position="303"/>
    </location>
</feature>
<evidence type="ECO:0000313" key="3">
    <source>
        <dbReference type="EMBL" id="GAI03358.1"/>
    </source>
</evidence>
<dbReference type="Gene3D" id="3.40.50.1820">
    <property type="entry name" value="alpha/beta hydrolase"/>
    <property type="match status" value="1"/>
</dbReference>